<feature type="region of interest" description="Disordered" evidence="1">
    <location>
        <begin position="269"/>
        <end position="288"/>
    </location>
</feature>
<feature type="region of interest" description="Disordered" evidence="1">
    <location>
        <begin position="53"/>
        <end position="75"/>
    </location>
</feature>
<feature type="region of interest" description="Disordered" evidence="1">
    <location>
        <begin position="387"/>
        <end position="444"/>
    </location>
</feature>
<comment type="caution">
    <text evidence="2">The sequence shown here is derived from an EMBL/GenBank/DDBJ whole genome shotgun (WGS) entry which is preliminary data.</text>
</comment>
<gene>
    <name evidence="2" type="ORF">T310_4164</name>
</gene>
<dbReference type="GO" id="GO:0000138">
    <property type="term" value="C:Golgi trans cisterna"/>
    <property type="evidence" value="ECO:0007669"/>
    <property type="project" value="TreeGrafter"/>
</dbReference>
<dbReference type="Pfam" id="PF08058">
    <property type="entry name" value="NPCC"/>
    <property type="match status" value="1"/>
</dbReference>
<dbReference type="GeneID" id="25316512"/>
<sequence>MRLGFNHIDKLDFLKAYPIARQEVFKAQNIQNGFAAAGIYPFDPQRVLDKLNIKLSTPTPPGSRSGHSTSSSTLATPHTIRQLHKQASSVKKLLKKGSQSPSTPSKRALQQIIKGCEIALYNAAILAQENHDLQLNEIHVFWLLCIASSFRPRSEFDVGVRFGRVSGSVGNYVKFRCLVSLGGRDPLSAARACPVFVPSLRCLYQNNPNLWPSNYELPLRSAIVCAQWSCDAVKVIFSGKFGKYFLFQHRLPVHSGPYGVSFDSMASSPLPATPKPAPADDNQSPGKWRHPRLNEIVRRQNAAIFDDRNVKKLVWNGGALFATVFLKSTLKTYAHRLTLLSQFSIYPDIIILLLRLIFLINIFTALYPLFRPKDDLSDIPLTPTQRALLGLDPRSTPPATPGTQYITPPRYRLSSGSRAGSPVSRSTSPLSTGGSPAGRRASFSPTASPLFQKAVANGNREGVRRQSFGSSSLSSSLRDSTISRLPASPSPVGTKGALRSYHVSVGSKEYKCYGYFTLFLFSFRSIGLPMLNTIVNAFWELPESTEDVFSIFTPADIRRTRDTALTNLETLLLAVCSRLFVLKNHPSFPDPELAPDRDALNCIRILTRILPFIYEAEHLEEWEEKFFWGRRRRKTRQAQVATEVLFDQAHGEEQEAQARPQDGDYEDVKPLAEELIDTLLDLLFYTGFTIPKLATAKTKVSYSIWQSGVGCNSAMVSTKEHENNRCEILRLLLTLTGKSMYMSPTILPVKGVKALTYIATCPDKQIVLTLLCSLLNTTIKYNPAIWRVPYDHVVWKDPKQILVMYCLQFLLVIILYPIPEDGRGVPPKNYYRHYFGRLHRPQDFQFLVDGMTRILNQPMQATTSYLPGSQKSVKWAPEMLILFWEALQCNKRFRSFIIDSNRSHDFVILCLFYAIEYRGDPSKQGVVKMCIFILQTLSVELNFGKNLNKKFTAQDTLPQSIRIPGFRGTYADYLIMSIHTLMTTSKGKLDAVYPALLAILNNIAAYVEGLSPATCSRILQLFTSMSAPSFLLANETNHTLLRSLLEFINAILEHQFTKNPYLVYGILKARKRFQALRTFTLESGQQEIERQNQLRKANSGSNDGVTSPTSQSVEDLRRSSGTKSPLTHIPEENSPFAIGGDDSDDEAEAPNTPSQSSPSLRNSRTPSISSSADDNVPPQLRGMSEKARGKMPAGQMTFSRQNSVTSLSSHTATIPSASTHFTPTSAWLESWLVELPLHTILTIISSIFPHIPESALQSSSDPEARTLINNLPTFADEPNIQALLSEPSPIRVHAFEWSALALGWYESLLWGFIFASEMVVGSASNPTPGTVGVWNGTGIKLFKVQETAAQGPTLLAPKGAVDAVGSSLVQRIGNLSFRGRTGNSQEASNSSRAPSRSIYVYILPEASLYMLDASFFDQLIMNFSNSLLIHPMEVSMLLLRMMMFSRSMSSLSLAISAGLLIGSEAPISSSLQNILKNTHGSPAYEYPTDLTKGIMPIPVHSHKSAILHRYEYNDQEMATSPNATNVYEALSKGCISTEADVWLINGTLYTLYLFIDAKTSGPDTFQAVISALAPLREQGYLTTLKDNKTIINGPVTVIGTGNTPLSMVGPVANRDYFFDGPLESLGEPQYADITSLISPIASTDFAAVFGTLSSDADPVFSTDELSMLRQQIATAKSRGIGGRYWGTPYYPIRKRNEVWRTLLREGVALLNADDLDAVSQYF</sequence>
<name>A0A0F4YW20_RASE3</name>
<dbReference type="PANTHER" id="PTHR21575">
    <property type="entry name" value="PROTEIN HID1"/>
    <property type="match status" value="1"/>
</dbReference>
<feature type="compositionally biased region" description="Low complexity" evidence="1">
    <location>
        <begin position="465"/>
        <end position="485"/>
    </location>
</feature>
<keyword evidence="3" id="KW-1185">Reference proteome</keyword>
<evidence type="ECO:0000313" key="2">
    <source>
        <dbReference type="EMBL" id="KKA21818.1"/>
    </source>
</evidence>
<dbReference type="GO" id="GO:0016020">
    <property type="term" value="C:membrane"/>
    <property type="evidence" value="ECO:0007669"/>
    <property type="project" value="TreeGrafter"/>
</dbReference>
<dbReference type="RefSeq" id="XP_013328430.1">
    <property type="nucleotide sequence ID" value="XM_013472976.1"/>
</dbReference>
<dbReference type="OrthoDB" id="432953at2759"/>
<dbReference type="EMBL" id="LASV01000167">
    <property type="protein sequence ID" value="KKA21818.1"/>
    <property type="molecule type" value="Genomic_DNA"/>
</dbReference>
<feature type="region of interest" description="Disordered" evidence="1">
    <location>
        <begin position="462"/>
        <end position="495"/>
    </location>
</feature>
<dbReference type="Pfam" id="PF12722">
    <property type="entry name" value="Hid1"/>
    <property type="match status" value="1"/>
</dbReference>
<dbReference type="InterPro" id="IPR026705">
    <property type="entry name" value="Hid-1/Ecm30"/>
</dbReference>
<dbReference type="InterPro" id="IPR012578">
    <property type="entry name" value="Nucl_pore_cmplx"/>
</dbReference>
<dbReference type="PANTHER" id="PTHR21575:SF12">
    <property type="entry name" value="PROTEIN HID1"/>
    <property type="match status" value="1"/>
</dbReference>
<evidence type="ECO:0000256" key="1">
    <source>
        <dbReference type="SAM" id="MobiDB-lite"/>
    </source>
</evidence>
<reference evidence="2 3" key="1">
    <citation type="submission" date="2015-04" db="EMBL/GenBank/DDBJ databases">
        <authorList>
            <person name="Heijne W.H."/>
            <person name="Fedorova N.D."/>
            <person name="Nierman W.C."/>
            <person name="Vollebregt A.W."/>
            <person name="Zhao Z."/>
            <person name="Wu L."/>
            <person name="Kumar M."/>
            <person name="Stam H."/>
            <person name="van den Berg M.A."/>
            <person name="Pel H.J."/>
        </authorList>
    </citation>
    <scope>NUCLEOTIDE SEQUENCE [LARGE SCALE GENOMIC DNA]</scope>
    <source>
        <strain evidence="2 3">CBS 393.64</strain>
    </source>
</reference>
<dbReference type="STRING" id="1408163.A0A0F4YW20"/>
<dbReference type="Proteomes" id="UP000053958">
    <property type="component" value="Unassembled WGS sequence"/>
</dbReference>
<proteinExistence type="predicted"/>
<dbReference type="GO" id="GO:0005797">
    <property type="term" value="C:Golgi medial cisterna"/>
    <property type="evidence" value="ECO:0007669"/>
    <property type="project" value="TreeGrafter"/>
</dbReference>
<feature type="compositionally biased region" description="Low complexity" evidence="1">
    <location>
        <begin position="62"/>
        <end position="73"/>
    </location>
</feature>
<evidence type="ECO:0000313" key="3">
    <source>
        <dbReference type="Proteomes" id="UP000053958"/>
    </source>
</evidence>
<organism evidence="2 3">
    <name type="scientific">Rasamsonia emersonii (strain ATCC 16479 / CBS 393.64 / IMI 116815)</name>
    <dbReference type="NCBI Taxonomy" id="1408163"/>
    <lineage>
        <taxon>Eukaryota</taxon>
        <taxon>Fungi</taxon>
        <taxon>Dikarya</taxon>
        <taxon>Ascomycota</taxon>
        <taxon>Pezizomycotina</taxon>
        <taxon>Eurotiomycetes</taxon>
        <taxon>Eurotiomycetidae</taxon>
        <taxon>Eurotiales</taxon>
        <taxon>Trichocomaceae</taxon>
        <taxon>Rasamsonia</taxon>
    </lineage>
</organism>
<feature type="region of interest" description="Disordered" evidence="1">
    <location>
        <begin position="1087"/>
        <end position="1193"/>
    </location>
</feature>
<feature type="compositionally biased region" description="Polar residues" evidence="1">
    <location>
        <begin position="1094"/>
        <end position="1125"/>
    </location>
</feature>
<accession>A0A0F4YW20</accession>
<protein>
    <submittedName>
        <fullName evidence="2">Uncharacterized protein</fullName>
    </submittedName>
</protein>
<feature type="compositionally biased region" description="Polar residues" evidence="1">
    <location>
        <begin position="1151"/>
        <end position="1173"/>
    </location>
</feature>
<feature type="compositionally biased region" description="Polar residues" evidence="1">
    <location>
        <begin position="414"/>
        <end position="434"/>
    </location>
</feature>